<evidence type="ECO:0000256" key="2">
    <source>
        <dbReference type="ARBA" id="ARBA00012254"/>
    </source>
</evidence>
<comment type="caution">
    <text evidence="6">The sequence shown here is derived from an EMBL/GenBank/DDBJ whole genome shotgun (WGS) entry which is preliminary data.</text>
</comment>
<dbReference type="Gene3D" id="3.40.50.170">
    <property type="entry name" value="Formyl transferase, N-terminal domain"/>
    <property type="match status" value="1"/>
</dbReference>
<feature type="domain" description="Formyl transferase N-terminal" evidence="5">
    <location>
        <begin position="97"/>
        <end position="184"/>
    </location>
</feature>
<evidence type="ECO:0000256" key="4">
    <source>
        <dbReference type="ARBA" id="ARBA00022755"/>
    </source>
</evidence>
<dbReference type="AlphaFoldDB" id="A0A9X5H5I5"/>
<proteinExistence type="predicted"/>
<gene>
    <name evidence="6" type="ORF">FMM80_05280</name>
</gene>
<dbReference type="InterPro" id="IPR002376">
    <property type="entry name" value="Formyl_transf_N"/>
</dbReference>
<dbReference type="PANTHER" id="PTHR43369">
    <property type="entry name" value="PHOSPHORIBOSYLGLYCINAMIDE FORMYLTRANSFERASE"/>
    <property type="match status" value="1"/>
</dbReference>
<evidence type="ECO:0000256" key="3">
    <source>
        <dbReference type="ARBA" id="ARBA00022679"/>
    </source>
</evidence>
<accession>A0A9X5H5I5</accession>
<evidence type="ECO:0000259" key="5">
    <source>
        <dbReference type="Pfam" id="PF00551"/>
    </source>
</evidence>
<protein>
    <recommendedName>
        <fullName evidence="2">phosphoribosylglycinamide formyltransferase 1</fullName>
        <ecNumber evidence="2">2.1.2.2</ecNumber>
    </recommendedName>
</protein>
<dbReference type="InterPro" id="IPR036477">
    <property type="entry name" value="Formyl_transf_N_sf"/>
</dbReference>
<dbReference type="GO" id="GO:0005737">
    <property type="term" value="C:cytoplasm"/>
    <property type="evidence" value="ECO:0007669"/>
    <property type="project" value="TreeGrafter"/>
</dbReference>
<evidence type="ECO:0000256" key="1">
    <source>
        <dbReference type="ARBA" id="ARBA00005054"/>
    </source>
</evidence>
<dbReference type="GO" id="GO:0006189">
    <property type="term" value="P:'de novo' IMP biosynthetic process"/>
    <property type="evidence" value="ECO:0007669"/>
    <property type="project" value="TreeGrafter"/>
</dbReference>
<keyword evidence="3" id="KW-0808">Transferase</keyword>
<dbReference type="Pfam" id="PF00551">
    <property type="entry name" value="Formyl_trans_N"/>
    <property type="match status" value="1"/>
</dbReference>
<name>A0A9X5H5I5_9FIRM</name>
<organism evidence="6 7">
    <name type="scientific">Schaedlerella arabinosiphila</name>
    <dbReference type="NCBI Taxonomy" id="2044587"/>
    <lineage>
        <taxon>Bacteria</taxon>
        <taxon>Bacillati</taxon>
        <taxon>Bacillota</taxon>
        <taxon>Clostridia</taxon>
        <taxon>Lachnospirales</taxon>
        <taxon>Lachnospiraceae</taxon>
        <taxon>Schaedlerella</taxon>
    </lineage>
</organism>
<sequence>MKRIAVLTYNVRHRKTYDTLCLLKSCAYNDITVFAQPMTYVKKRQPLIVHRPELNMHIPALRELCANLGYEYIEGDFKDSIDRRYDNAIFLLCGAGLLPEEFVSSYRIVNSHPGYIPLARGLDAYKWSIWYGLPIGVTTHFLGSYVDAGEVIERRIIEVRENDTFHAVAQRIYENEIDMLVNAVEKVDEEHEFMIPPEESELFKRMPVGREHDLFRKFEEYKMKNEIVEKQIKNMR</sequence>
<dbReference type="EMBL" id="VIRB01000036">
    <property type="protein sequence ID" value="NDO68153.1"/>
    <property type="molecule type" value="Genomic_DNA"/>
</dbReference>
<dbReference type="GO" id="GO:0004644">
    <property type="term" value="F:phosphoribosylglycinamide formyltransferase activity"/>
    <property type="evidence" value="ECO:0007669"/>
    <property type="project" value="UniProtKB-EC"/>
</dbReference>
<evidence type="ECO:0000313" key="7">
    <source>
        <dbReference type="Proteomes" id="UP000474104"/>
    </source>
</evidence>
<evidence type="ECO:0000313" key="6">
    <source>
        <dbReference type="EMBL" id="NDO68153.1"/>
    </source>
</evidence>
<dbReference type="RefSeq" id="WP_004070317.1">
    <property type="nucleotide sequence ID" value="NZ_VIRB01000036.1"/>
</dbReference>
<dbReference type="SUPFAM" id="SSF53328">
    <property type="entry name" value="Formyltransferase"/>
    <property type="match status" value="1"/>
</dbReference>
<dbReference type="EC" id="2.1.2.2" evidence="2"/>
<dbReference type="PANTHER" id="PTHR43369:SF2">
    <property type="entry name" value="PHOSPHORIBOSYLGLYCINAMIDE FORMYLTRANSFERASE"/>
    <property type="match status" value="1"/>
</dbReference>
<reference evidence="6 7" key="1">
    <citation type="submission" date="2019-07" db="EMBL/GenBank/DDBJ databases">
        <title>Draft genome sequences of 15 bacterial species constituting the stable defined intestinal microbiota of the GM15 gnotobiotic mouse model.</title>
        <authorList>
            <person name="Elie C."/>
            <person name="Mathieu A."/>
            <person name="Saliou A."/>
            <person name="Darnaud M."/>
            <person name="Leulier F."/>
            <person name="Tamellini A."/>
        </authorList>
    </citation>
    <scope>NUCLEOTIDE SEQUENCE [LARGE SCALE GENOMIC DNA]</scope>
    <source>
        <strain evidence="7">ASF 502</strain>
    </source>
</reference>
<keyword evidence="4" id="KW-0658">Purine biosynthesis</keyword>
<comment type="pathway">
    <text evidence="1">Purine metabolism; IMP biosynthesis via de novo pathway; N(2)-formyl-N(1)-(5-phospho-D-ribosyl)glycinamide from N(1)-(5-phospho-D-ribosyl)glycinamide (10-formyl THF route): step 1/1.</text>
</comment>
<dbReference type="OrthoDB" id="9802815at2"/>
<dbReference type="Proteomes" id="UP000474104">
    <property type="component" value="Unassembled WGS sequence"/>
</dbReference>